<organism evidence="3 4">
    <name type="scientific">Streptomyces galbus</name>
    <dbReference type="NCBI Taxonomy" id="33898"/>
    <lineage>
        <taxon>Bacteria</taxon>
        <taxon>Bacillati</taxon>
        <taxon>Actinomycetota</taxon>
        <taxon>Actinomycetes</taxon>
        <taxon>Kitasatosporales</taxon>
        <taxon>Streptomycetaceae</taxon>
        <taxon>Streptomyces</taxon>
    </lineage>
</organism>
<dbReference type="Proteomes" id="UP000744032">
    <property type="component" value="Unassembled WGS sequence"/>
</dbReference>
<dbReference type="InterPro" id="IPR007627">
    <property type="entry name" value="RNA_pol_sigma70_r2"/>
</dbReference>
<accession>A0ABX1IUR1</accession>
<evidence type="ECO:0000313" key="3">
    <source>
        <dbReference type="EMBL" id="NKQ28041.1"/>
    </source>
</evidence>
<feature type="compositionally biased region" description="Basic and acidic residues" evidence="1">
    <location>
        <begin position="16"/>
        <end position="37"/>
    </location>
</feature>
<keyword evidence="4" id="KW-1185">Reference proteome</keyword>
<dbReference type="SUPFAM" id="SSF88946">
    <property type="entry name" value="Sigma2 domain of RNA polymerase sigma factors"/>
    <property type="match status" value="1"/>
</dbReference>
<protein>
    <submittedName>
        <fullName evidence="3">Sigma-70 family RNA polymerase sigma factor</fullName>
    </submittedName>
</protein>
<comment type="caution">
    <text evidence="3">The sequence shown here is derived from an EMBL/GenBank/DDBJ whole genome shotgun (WGS) entry which is preliminary data.</text>
</comment>
<feature type="region of interest" description="Disordered" evidence="1">
    <location>
        <begin position="14"/>
        <end position="37"/>
    </location>
</feature>
<proteinExistence type="predicted"/>
<sequence length="154" mass="17195">MSILADHMPLAQVGVRADEHEKRKDPLPERPRGPHPYEVRVAGRFSRPEDAVLRELLAQWAAEYHRMVVAVAARTLRAEDRALAEDVAQDVWLAVWQHLLSGQHVGNPAGFLAVAARRRVYAHYASARARREQCTDYSDAAAVARLASWLEAAA</sequence>
<dbReference type="Pfam" id="PF04542">
    <property type="entry name" value="Sigma70_r2"/>
    <property type="match status" value="1"/>
</dbReference>
<dbReference type="EMBL" id="JAAXMD010000359">
    <property type="protein sequence ID" value="NKQ28041.1"/>
    <property type="molecule type" value="Genomic_DNA"/>
</dbReference>
<dbReference type="Gene3D" id="1.10.1740.10">
    <property type="match status" value="1"/>
</dbReference>
<evidence type="ECO:0000259" key="2">
    <source>
        <dbReference type="Pfam" id="PF04542"/>
    </source>
</evidence>
<evidence type="ECO:0000256" key="1">
    <source>
        <dbReference type="SAM" id="MobiDB-lite"/>
    </source>
</evidence>
<name>A0ABX1IUR1_STRGB</name>
<dbReference type="InterPro" id="IPR013325">
    <property type="entry name" value="RNA_pol_sigma_r2"/>
</dbReference>
<gene>
    <name evidence="3" type="ORF">HF200_27480</name>
</gene>
<feature type="domain" description="RNA polymerase sigma-70 region 2" evidence="2">
    <location>
        <begin position="62"/>
        <end position="128"/>
    </location>
</feature>
<reference evidence="3 4" key="1">
    <citation type="submission" date="2020-04" db="EMBL/GenBank/DDBJ databases">
        <title>Genome sequence of Streptomyces galbus strain I339.</title>
        <authorList>
            <person name="Silva E.A.N."/>
            <person name="Merces M."/>
            <person name="Castelo Branco A.P.O.T."/>
            <person name="Vasconcelos P.C."/>
            <person name="Costa N.P."/>
            <person name="Marinho G.C.S."/>
            <person name="Oliveira C.J.B."/>
            <person name="Araujo D."/>
            <person name="Rodrigues Junior V.S."/>
            <person name="Almeida R."/>
            <person name="Silva Filho U.R."/>
            <person name="Andrade A.S.A."/>
            <person name="Cibulski S.P."/>
        </authorList>
    </citation>
    <scope>NUCLEOTIDE SEQUENCE [LARGE SCALE GENOMIC DNA]</scope>
    <source>
        <strain evidence="3 4">I339</strain>
    </source>
</reference>
<evidence type="ECO:0000313" key="4">
    <source>
        <dbReference type="Proteomes" id="UP000744032"/>
    </source>
</evidence>